<organism evidence="2 5">
    <name type="scientific">Sipha flava</name>
    <name type="common">yellow sugarcane aphid</name>
    <dbReference type="NCBI Taxonomy" id="143950"/>
    <lineage>
        <taxon>Eukaryota</taxon>
        <taxon>Metazoa</taxon>
        <taxon>Ecdysozoa</taxon>
        <taxon>Arthropoda</taxon>
        <taxon>Hexapoda</taxon>
        <taxon>Insecta</taxon>
        <taxon>Pterygota</taxon>
        <taxon>Neoptera</taxon>
        <taxon>Paraneoptera</taxon>
        <taxon>Hemiptera</taxon>
        <taxon>Sternorrhyncha</taxon>
        <taxon>Aphidomorpha</taxon>
        <taxon>Aphidoidea</taxon>
        <taxon>Aphididae</taxon>
        <taxon>Sipha</taxon>
    </lineage>
</organism>
<feature type="compositionally biased region" description="Basic and acidic residues" evidence="1">
    <location>
        <begin position="544"/>
        <end position="574"/>
    </location>
</feature>
<dbReference type="Proteomes" id="UP000694846">
    <property type="component" value="Unplaced"/>
</dbReference>
<sequence length="574" mass="62545">MGSNCRTKHCCSSGATLKTKLPDNNSSVCSRHQCPKKMFSYTVPRCCDRSSGRGTKFDQWSDKPVTNGDLPRVDRKLYRNIKSRYAEKRDRTATTAMVSAWNKDCWEQLESDNLAVERPRSVEMSAAHLAYLEFVEADGQLDGAASVLGYLLEAERVCRVGQLQPLHTAEFERVRLALAESDGSPLGLVRAALAFVRGDGPADGDIRDEASPRWSWAAELCVLAAASRANADGGKGPVAATCLFAAGWLYARNDRPQTSMRFLESARQLADDGHRRDWLLPDDVADATGAVTEADGGRVSTWVATCYVEIGILMAAAGGLDADRALLAVRTACRLAEQCDMDDGRRAPILHELGVRYAAVNVPDRAVKCFKECAAVAAGTRSGLDLEARVREAVVAGPGPEDDRVLQRIADEALDRRCGRALVKAIAARGQSCARRGMTNVAGRHFALAHRLATDPDVDDADTALSARLNAAVCQTSVYLQSNFQQLSRVGFNLLATEAPRRWTGTQSSLVQRDSEGRMYLDVEHYRDAVVKSQARKILGRLSQIERPRESREDGESRKGGSVEAVEKDDGALS</sequence>
<evidence type="ECO:0000313" key="5">
    <source>
        <dbReference type="RefSeq" id="XP_025405827.1"/>
    </source>
</evidence>
<accession>A0A8B8F684</accession>
<dbReference type="InterPro" id="IPR011990">
    <property type="entry name" value="TPR-like_helical_dom_sf"/>
</dbReference>
<dbReference type="AlphaFoldDB" id="A0A8B8F684"/>
<proteinExistence type="predicted"/>
<evidence type="ECO:0000256" key="1">
    <source>
        <dbReference type="SAM" id="MobiDB-lite"/>
    </source>
</evidence>
<dbReference type="RefSeq" id="XP_025405827.1">
    <property type="nucleotide sequence ID" value="XM_025550042.1"/>
</dbReference>
<keyword evidence="2" id="KW-1185">Reference proteome</keyword>
<reference evidence="3 4" key="1">
    <citation type="submission" date="2025-04" db="UniProtKB">
        <authorList>
            <consortium name="RefSeq"/>
        </authorList>
    </citation>
    <scope>IDENTIFICATION</scope>
    <source>
        <tissue evidence="3 4">Whole body</tissue>
    </source>
</reference>
<dbReference type="RefSeq" id="XP_025405826.1">
    <property type="nucleotide sequence ID" value="XM_025550041.1"/>
</dbReference>
<dbReference type="GeneID" id="112680051"/>
<dbReference type="OrthoDB" id="10618262at2759"/>
<dbReference type="Gene3D" id="1.25.40.10">
    <property type="entry name" value="Tetratricopeptide repeat domain"/>
    <property type="match status" value="1"/>
</dbReference>
<protein>
    <submittedName>
        <fullName evidence="3 4">Uncharacterized protein LOC112680051 isoform X1</fullName>
    </submittedName>
</protein>
<evidence type="ECO:0000313" key="4">
    <source>
        <dbReference type="RefSeq" id="XP_025405826.1"/>
    </source>
</evidence>
<gene>
    <name evidence="3 4 5" type="primary">LOC112680051</name>
</gene>
<feature type="region of interest" description="Disordered" evidence="1">
    <location>
        <begin position="542"/>
        <end position="574"/>
    </location>
</feature>
<name>A0A8B8F684_9HEMI</name>
<evidence type="ECO:0000313" key="2">
    <source>
        <dbReference type="Proteomes" id="UP000694846"/>
    </source>
</evidence>
<evidence type="ECO:0000313" key="3">
    <source>
        <dbReference type="RefSeq" id="XP_025405825.1"/>
    </source>
</evidence>
<dbReference type="RefSeq" id="XP_025405825.1">
    <property type="nucleotide sequence ID" value="XM_025550040.1"/>
</dbReference>